<dbReference type="NCBIfam" id="NF005559">
    <property type="entry name" value="PRK07231.1"/>
    <property type="match status" value="1"/>
</dbReference>
<feature type="domain" description="Ketoreductase" evidence="4">
    <location>
        <begin position="13"/>
        <end position="182"/>
    </location>
</feature>
<sequence length="257" mass="27160">MRIGEEELVFKDRVVVVTGAASGIGQQTAIEFARQAAQVVVADIDERRGAAVVADMRNDGLDAVFVRTDLTSEADCAHLIATATATFGRLDVLVNNAGIEISTPLHEMSEQEWDRLVDTNLKSMFLCSKHALRHMIGATNGVIVNVCSVSGLVAWPGIAAYNATKGGVMMLTKSLAVDYAPYNIRANCVCPSIIDTPMTDTSIGNDASVKEAKAKLNPIGRLGTPEDVANAILFLASEKSSFITGAALTVDGGYTAI</sequence>
<evidence type="ECO:0000259" key="4">
    <source>
        <dbReference type="SMART" id="SM00822"/>
    </source>
</evidence>
<dbReference type="InterPro" id="IPR002347">
    <property type="entry name" value="SDR_fam"/>
</dbReference>
<dbReference type="EC" id="1.1.1.47" evidence="5"/>
<dbReference type="PANTHER" id="PTHR24321:SF8">
    <property type="entry name" value="ESTRADIOL 17-BETA-DEHYDROGENASE 8-RELATED"/>
    <property type="match status" value="1"/>
</dbReference>
<geneLocation type="plasmid" evidence="5 6">
    <name>unnamed1</name>
</geneLocation>
<dbReference type="RefSeq" id="WP_037792999.1">
    <property type="nucleotide sequence ID" value="NZ_BMVE01000009.1"/>
</dbReference>
<evidence type="ECO:0000313" key="5">
    <source>
        <dbReference type="EMBL" id="WUO51436.1"/>
    </source>
</evidence>
<dbReference type="SUPFAM" id="SSF51735">
    <property type="entry name" value="NAD(P)-binding Rossmann-fold domains"/>
    <property type="match status" value="1"/>
</dbReference>
<dbReference type="PRINTS" id="PR00081">
    <property type="entry name" value="GDHRDH"/>
</dbReference>
<reference evidence="5" key="1">
    <citation type="submission" date="2022-10" db="EMBL/GenBank/DDBJ databases">
        <title>The complete genomes of actinobacterial strains from the NBC collection.</title>
        <authorList>
            <person name="Joergensen T.S."/>
            <person name="Alvarez Arevalo M."/>
            <person name="Sterndorff E.B."/>
            <person name="Faurdal D."/>
            <person name="Vuksanovic O."/>
            <person name="Mourched A.-S."/>
            <person name="Charusanti P."/>
            <person name="Shaw S."/>
            <person name="Blin K."/>
            <person name="Weber T."/>
        </authorList>
    </citation>
    <scope>NUCLEOTIDE SEQUENCE</scope>
    <source>
        <strain evidence="5">NBC_00283</strain>
        <plasmid evidence="5">unnamed1</plasmid>
    </source>
</reference>
<keyword evidence="6" id="KW-1185">Reference proteome</keyword>
<dbReference type="GeneID" id="91413823"/>
<keyword evidence="5" id="KW-0614">Plasmid</keyword>
<dbReference type="Gene3D" id="3.40.50.720">
    <property type="entry name" value="NAD(P)-binding Rossmann-like Domain"/>
    <property type="match status" value="1"/>
</dbReference>
<keyword evidence="3" id="KW-0520">NAD</keyword>
<dbReference type="EMBL" id="CP108058">
    <property type="protein sequence ID" value="WUO51436.1"/>
    <property type="molecule type" value="Genomic_DNA"/>
</dbReference>
<dbReference type="InterPro" id="IPR020904">
    <property type="entry name" value="Sc_DH/Rdtase_CS"/>
</dbReference>
<dbReference type="SMART" id="SM00822">
    <property type="entry name" value="PKS_KR"/>
    <property type="match status" value="1"/>
</dbReference>
<organism evidence="5 6">
    <name type="scientific">Streptomyces goshikiensis</name>
    <dbReference type="NCBI Taxonomy" id="1942"/>
    <lineage>
        <taxon>Bacteria</taxon>
        <taxon>Bacillati</taxon>
        <taxon>Actinomycetota</taxon>
        <taxon>Actinomycetes</taxon>
        <taxon>Kitasatosporales</taxon>
        <taxon>Streptomycetaceae</taxon>
        <taxon>Streptomyces</taxon>
    </lineage>
</organism>
<accession>A0ABZ1RYM3</accession>
<evidence type="ECO:0000256" key="2">
    <source>
        <dbReference type="ARBA" id="ARBA00023002"/>
    </source>
</evidence>
<evidence type="ECO:0000256" key="1">
    <source>
        <dbReference type="ARBA" id="ARBA00006484"/>
    </source>
</evidence>
<keyword evidence="2 5" id="KW-0560">Oxidoreductase</keyword>
<dbReference type="NCBIfam" id="NF009466">
    <property type="entry name" value="PRK12826.1-2"/>
    <property type="match status" value="1"/>
</dbReference>
<gene>
    <name evidence="5" type="ORF">OHU17_36885</name>
</gene>
<dbReference type="Proteomes" id="UP001432075">
    <property type="component" value="Plasmid unnamed1"/>
</dbReference>
<evidence type="ECO:0000256" key="3">
    <source>
        <dbReference type="ARBA" id="ARBA00023027"/>
    </source>
</evidence>
<dbReference type="PRINTS" id="PR00080">
    <property type="entry name" value="SDRFAMILY"/>
</dbReference>
<dbReference type="GO" id="GO:0047936">
    <property type="term" value="F:glucose 1-dehydrogenase [NAD(P)+] activity"/>
    <property type="evidence" value="ECO:0007669"/>
    <property type="project" value="UniProtKB-EC"/>
</dbReference>
<comment type="similarity">
    <text evidence="1">Belongs to the short-chain dehydrogenases/reductases (SDR) family.</text>
</comment>
<dbReference type="InterPro" id="IPR036291">
    <property type="entry name" value="NAD(P)-bd_dom_sf"/>
</dbReference>
<name>A0ABZ1RYM3_9ACTN</name>
<dbReference type="InterPro" id="IPR057326">
    <property type="entry name" value="KR_dom"/>
</dbReference>
<dbReference type="Pfam" id="PF13561">
    <property type="entry name" value="adh_short_C2"/>
    <property type="match status" value="1"/>
</dbReference>
<dbReference type="CDD" id="cd05233">
    <property type="entry name" value="SDR_c"/>
    <property type="match status" value="1"/>
</dbReference>
<protein>
    <submittedName>
        <fullName evidence="5">Glucose 1-dehydrogenase</fullName>
        <ecNumber evidence="5">1.1.1.47</ecNumber>
    </submittedName>
</protein>
<dbReference type="PANTHER" id="PTHR24321">
    <property type="entry name" value="DEHYDROGENASES, SHORT CHAIN"/>
    <property type="match status" value="1"/>
</dbReference>
<evidence type="ECO:0000313" key="6">
    <source>
        <dbReference type="Proteomes" id="UP001432075"/>
    </source>
</evidence>
<dbReference type="PROSITE" id="PS00061">
    <property type="entry name" value="ADH_SHORT"/>
    <property type="match status" value="1"/>
</dbReference>
<proteinExistence type="inferred from homology"/>